<dbReference type="CDD" id="cd15904">
    <property type="entry name" value="TSPO_MBR"/>
    <property type="match status" value="1"/>
</dbReference>
<evidence type="ECO:0000256" key="6">
    <source>
        <dbReference type="SAM" id="Phobius"/>
    </source>
</evidence>
<keyword evidence="3 6" id="KW-0812">Transmembrane</keyword>
<evidence type="ECO:0000256" key="3">
    <source>
        <dbReference type="ARBA" id="ARBA00022692"/>
    </source>
</evidence>
<evidence type="ECO:0000313" key="8">
    <source>
        <dbReference type="Proteomes" id="UP000823611"/>
    </source>
</evidence>
<evidence type="ECO:0000256" key="5">
    <source>
        <dbReference type="ARBA" id="ARBA00023136"/>
    </source>
</evidence>
<proteinExistence type="inferred from homology"/>
<dbReference type="Gene3D" id="1.20.1260.100">
    <property type="entry name" value="TspO/MBR protein"/>
    <property type="match status" value="1"/>
</dbReference>
<comment type="subcellular location">
    <subcellularLocation>
        <location evidence="1">Membrane</location>
        <topology evidence="1">Multi-pass membrane protein</topology>
    </subcellularLocation>
</comment>
<dbReference type="FunFam" id="1.20.1260.100:FF:000001">
    <property type="entry name" value="translocator protein 2"/>
    <property type="match status" value="1"/>
</dbReference>
<dbReference type="Pfam" id="PF03073">
    <property type="entry name" value="TspO_MBR"/>
    <property type="match status" value="1"/>
</dbReference>
<comment type="similarity">
    <text evidence="2">Belongs to the TspO/BZRP family.</text>
</comment>
<dbReference type="InterPro" id="IPR038330">
    <property type="entry name" value="TspO/MBR-related_sf"/>
</dbReference>
<evidence type="ECO:0000256" key="1">
    <source>
        <dbReference type="ARBA" id="ARBA00004141"/>
    </source>
</evidence>
<dbReference type="PIRSF" id="PIRSF005859">
    <property type="entry name" value="PBR"/>
    <property type="match status" value="1"/>
</dbReference>
<dbReference type="PANTHER" id="PTHR10057">
    <property type="entry name" value="PERIPHERAL-TYPE BENZODIAZEPINE RECEPTOR"/>
    <property type="match status" value="1"/>
</dbReference>
<dbReference type="InterPro" id="IPR004307">
    <property type="entry name" value="TspO_MBR"/>
</dbReference>
<accession>A0A9D9H3S6</accession>
<sequence length="155" mass="17425">MNIKFKPLAISILIALGVGGLSGFLTMGNMDIYGNINKPPLSPPPIVFPIVWTILFILMGISAYLIYESNSNLKGKALAIYGLQLVVNFFWPIIFFNGQKFLLAFVWLLLLVALIIETILIFKDINKKASLLLIPYLLWSIFATYLNLGVYLLNR</sequence>
<dbReference type="GO" id="GO:0016020">
    <property type="term" value="C:membrane"/>
    <property type="evidence" value="ECO:0007669"/>
    <property type="project" value="UniProtKB-SubCell"/>
</dbReference>
<protein>
    <submittedName>
        <fullName evidence="7">Tryptophan-rich sensory protein</fullName>
    </submittedName>
</protein>
<dbReference type="AlphaFoldDB" id="A0A9D9H3S6"/>
<name>A0A9D9H3S6_9FIRM</name>
<evidence type="ECO:0000256" key="4">
    <source>
        <dbReference type="ARBA" id="ARBA00022989"/>
    </source>
</evidence>
<keyword evidence="5 6" id="KW-0472">Membrane</keyword>
<organism evidence="7 8">
    <name type="scientific">Candidatus Fimicola merdigallinarum</name>
    <dbReference type="NCBI Taxonomy" id="2840819"/>
    <lineage>
        <taxon>Bacteria</taxon>
        <taxon>Bacillati</taxon>
        <taxon>Bacillota</taxon>
        <taxon>Clostridia</taxon>
        <taxon>Lachnospirales</taxon>
        <taxon>Lachnospiraceae</taxon>
        <taxon>Lachnospiraceae incertae sedis</taxon>
        <taxon>Candidatus Fimicola</taxon>
    </lineage>
</organism>
<comment type="caution">
    <text evidence="7">The sequence shown here is derived from an EMBL/GenBank/DDBJ whole genome shotgun (WGS) entry which is preliminary data.</text>
</comment>
<dbReference type="Proteomes" id="UP000823611">
    <property type="component" value="Unassembled WGS sequence"/>
</dbReference>
<evidence type="ECO:0000256" key="2">
    <source>
        <dbReference type="ARBA" id="ARBA00007524"/>
    </source>
</evidence>
<gene>
    <name evidence="7" type="ORF">IAC55_02665</name>
</gene>
<reference evidence="7" key="1">
    <citation type="submission" date="2020-10" db="EMBL/GenBank/DDBJ databases">
        <authorList>
            <person name="Gilroy R."/>
        </authorList>
    </citation>
    <scope>NUCLEOTIDE SEQUENCE</scope>
    <source>
        <strain evidence="7">F6-4510</strain>
    </source>
</reference>
<feature type="transmembrane region" description="Helical" evidence="6">
    <location>
        <begin position="129"/>
        <end position="153"/>
    </location>
</feature>
<evidence type="ECO:0000313" key="7">
    <source>
        <dbReference type="EMBL" id="MBO8434212.1"/>
    </source>
</evidence>
<dbReference type="PANTHER" id="PTHR10057:SF0">
    <property type="entry name" value="TRANSLOCATOR PROTEIN"/>
    <property type="match status" value="1"/>
</dbReference>
<dbReference type="EMBL" id="JADIMX010000052">
    <property type="protein sequence ID" value="MBO8434212.1"/>
    <property type="molecule type" value="Genomic_DNA"/>
</dbReference>
<keyword evidence="4 6" id="KW-1133">Transmembrane helix</keyword>
<feature type="transmembrane region" description="Helical" evidence="6">
    <location>
        <begin position="78"/>
        <end position="95"/>
    </location>
</feature>
<dbReference type="GO" id="GO:0033013">
    <property type="term" value="P:tetrapyrrole metabolic process"/>
    <property type="evidence" value="ECO:0007669"/>
    <property type="project" value="UniProtKB-ARBA"/>
</dbReference>
<feature type="transmembrane region" description="Helical" evidence="6">
    <location>
        <begin position="101"/>
        <end position="122"/>
    </location>
</feature>
<reference evidence="7" key="2">
    <citation type="journal article" date="2021" name="PeerJ">
        <title>Extensive microbial diversity within the chicken gut microbiome revealed by metagenomics and culture.</title>
        <authorList>
            <person name="Gilroy R."/>
            <person name="Ravi A."/>
            <person name="Getino M."/>
            <person name="Pursley I."/>
            <person name="Horton D.L."/>
            <person name="Alikhan N.F."/>
            <person name="Baker D."/>
            <person name="Gharbi K."/>
            <person name="Hall N."/>
            <person name="Watson M."/>
            <person name="Adriaenssens E.M."/>
            <person name="Foster-Nyarko E."/>
            <person name="Jarju S."/>
            <person name="Secka A."/>
            <person name="Antonio M."/>
            <person name="Oren A."/>
            <person name="Chaudhuri R.R."/>
            <person name="La Ragione R."/>
            <person name="Hildebrand F."/>
            <person name="Pallen M.J."/>
        </authorList>
    </citation>
    <scope>NUCLEOTIDE SEQUENCE</scope>
    <source>
        <strain evidence="7">F6-4510</strain>
    </source>
</reference>
<feature type="transmembrane region" description="Helical" evidence="6">
    <location>
        <begin position="46"/>
        <end position="66"/>
    </location>
</feature>